<reference evidence="3" key="1">
    <citation type="submission" date="2017-02" db="UniProtKB">
        <authorList>
            <consortium name="WormBaseParasite"/>
        </authorList>
    </citation>
    <scope>IDENTIFICATION</scope>
</reference>
<dbReference type="GO" id="GO:0030055">
    <property type="term" value="C:cell-substrate junction"/>
    <property type="evidence" value="ECO:0007669"/>
    <property type="project" value="TreeGrafter"/>
</dbReference>
<evidence type="ECO:0000313" key="2">
    <source>
        <dbReference type="Proteomes" id="UP000278807"/>
    </source>
</evidence>
<name>A0A0R3T0C3_RODNA</name>
<dbReference type="Proteomes" id="UP000278807">
    <property type="component" value="Unassembled WGS sequence"/>
</dbReference>
<proteinExistence type="predicted"/>
<accession>A0A0R3T0C3</accession>
<sequence>MQSQEEYQATHPPVDSICVLGCESWPDLSPTSDRYAIRIFTPLLRQALPLASALRADSCATLPSEDSNTLTNRLKRRASLLSLTSLGGLSAVCGRVVSRASGLLNELILRLPDESHYVEWFAAIRLAGSLSVGCGGAATPETITRLFEAEKRATTSLLQLLSPLPVKVPSLKADMVDDGLGMADRLWLQKNFSVLLPYRLAGEGGLAQSKSTDSNASSSGSVLSLKEEANERFIRHIIDIRGRLPAMSATEVKLQYIGHWQQLTGNGVIYFIARFETSVPVASALGLPLDTPDQAFRTLSSHSSHVHPTSRQVTISVSRRDEVVGIGNGRVARHDPSTGEIHAAWRLEMIQGWNVNRELNELVLMLAPTTNTTAGNSALENGNKIPKLEKSLRKQGPSLASSGRVVIRPIGVPVQKVGEVLGANVFLSLRSPTKSQELDESMFYRLIGASPNKSLYATALNIQSASAAR</sequence>
<dbReference type="PANTHER" id="PTHR16160">
    <property type="entry name" value="FERMITIN 2-RELATED"/>
    <property type="match status" value="1"/>
</dbReference>
<dbReference type="OrthoDB" id="10057618at2759"/>
<dbReference type="AlphaFoldDB" id="A0A0R3T0C3"/>
<evidence type="ECO:0000313" key="1">
    <source>
        <dbReference type="EMBL" id="VDN96110.1"/>
    </source>
</evidence>
<dbReference type="InterPro" id="IPR037843">
    <property type="entry name" value="Kindlin/fermitin"/>
</dbReference>
<dbReference type="PANTHER" id="PTHR16160:SF13">
    <property type="entry name" value="FERMITIN 2-RELATED"/>
    <property type="match status" value="1"/>
</dbReference>
<dbReference type="WBParaSite" id="HNAJ_0000025001-mRNA-1">
    <property type="protein sequence ID" value="HNAJ_0000025001-mRNA-1"/>
    <property type="gene ID" value="HNAJ_0000025001"/>
</dbReference>
<dbReference type="GO" id="GO:0007229">
    <property type="term" value="P:integrin-mediated signaling pathway"/>
    <property type="evidence" value="ECO:0007669"/>
    <property type="project" value="InterPro"/>
</dbReference>
<gene>
    <name evidence="1" type="ORF">HNAJ_LOCUS251</name>
</gene>
<dbReference type="Gene3D" id="2.30.29.30">
    <property type="entry name" value="Pleckstrin-homology domain (PH domain)/Phosphotyrosine-binding domain (PTB)"/>
    <property type="match status" value="1"/>
</dbReference>
<dbReference type="GO" id="GO:0007160">
    <property type="term" value="P:cell-matrix adhesion"/>
    <property type="evidence" value="ECO:0007669"/>
    <property type="project" value="TreeGrafter"/>
</dbReference>
<dbReference type="GO" id="GO:0005178">
    <property type="term" value="F:integrin binding"/>
    <property type="evidence" value="ECO:0007669"/>
    <property type="project" value="TreeGrafter"/>
</dbReference>
<protein>
    <submittedName>
        <fullName evidence="3">TLDc domain-containing protein</fullName>
    </submittedName>
</protein>
<keyword evidence="2" id="KW-1185">Reference proteome</keyword>
<dbReference type="STRING" id="102285.A0A0R3T0C3"/>
<organism evidence="3">
    <name type="scientific">Rodentolepis nana</name>
    <name type="common">Dwarf tapeworm</name>
    <name type="synonym">Hymenolepis nana</name>
    <dbReference type="NCBI Taxonomy" id="102285"/>
    <lineage>
        <taxon>Eukaryota</taxon>
        <taxon>Metazoa</taxon>
        <taxon>Spiralia</taxon>
        <taxon>Lophotrochozoa</taxon>
        <taxon>Platyhelminthes</taxon>
        <taxon>Cestoda</taxon>
        <taxon>Eucestoda</taxon>
        <taxon>Cyclophyllidea</taxon>
        <taxon>Hymenolepididae</taxon>
        <taxon>Rodentolepis</taxon>
    </lineage>
</organism>
<dbReference type="InterPro" id="IPR011993">
    <property type="entry name" value="PH-like_dom_sf"/>
</dbReference>
<reference evidence="1 2" key="2">
    <citation type="submission" date="2018-11" db="EMBL/GenBank/DDBJ databases">
        <authorList>
            <consortium name="Pathogen Informatics"/>
        </authorList>
    </citation>
    <scope>NUCLEOTIDE SEQUENCE [LARGE SCALE GENOMIC DNA]</scope>
</reference>
<dbReference type="EMBL" id="UZAE01000056">
    <property type="protein sequence ID" value="VDN96110.1"/>
    <property type="molecule type" value="Genomic_DNA"/>
</dbReference>
<evidence type="ECO:0000313" key="3">
    <source>
        <dbReference type="WBParaSite" id="HNAJ_0000025001-mRNA-1"/>
    </source>
</evidence>